<evidence type="ECO:0008006" key="3">
    <source>
        <dbReference type="Google" id="ProtNLM"/>
    </source>
</evidence>
<comment type="caution">
    <text evidence="1">The sequence shown here is derived from an EMBL/GenBank/DDBJ whole genome shotgun (WGS) entry which is preliminary data.</text>
</comment>
<evidence type="ECO:0000313" key="2">
    <source>
        <dbReference type="Proteomes" id="UP000182278"/>
    </source>
</evidence>
<accession>A0A1J4SAC2</accession>
<sequence>MARLAGTKKREKYFRVNLTLPIHLDRVLADLGPTTWAKGGSKLPKTVIMRALVRLLMELKIDVSGVKTEEEFLERLRQSILNYKKK</sequence>
<dbReference type="AlphaFoldDB" id="A0A1J4SAC2"/>
<dbReference type="Proteomes" id="UP000182278">
    <property type="component" value="Unassembled WGS sequence"/>
</dbReference>
<organism evidence="1 2">
    <name type="scientific">Candidatus Desantisbacteria bacterium CG1_02_38_46</name>
    <dbReference type="NCBI Taxonomy" id="1817893"/>
    <lineage>
        <taxon>Bacteria</taxon>
        <taxon>Candidatus Desantisiibacteriota</taxon>
    </lineage>
</organism>
<name>A0A1J4SAC2_9BACT</name>
<proteinExistence type="predicted"/>
<dbReference type="STRING" id="1817893.AUJ66_08805"/>
<protein>
    <recommendedName>
        <fullName evidence="3">Ribbon-helix-helix protein CopG domain-containing protein</fullName>
    </recommendedName>
</protein>
<dbReference type="EMBL" id="MNUO01000133">
    <property type="protein sequence ID" value="OIN95612.1"/>
    <property type="molecule type" value="Genomic_DNA"/>
</dbReference>
<reference evidence="1 2" key="1">
    <citation type="journal article" date="2016" name="Environ. Microbiol.">
        <title>Genomic resolution of a cold subsurface aquifer community provides metabolic insights for novel microbes adapted to high CO concentrations.</title>
        <authorList>
            <person name="Probst A.J."/>
            <person name="Castelle C.J."/>
            <person name="Singh A."/>
            <person name="Brown C.T."/>
            <person name="Anantharaman K."/>
            <person name="Sharon I."/>
            <person name="Hug L.A."/>
            <person name="Burstein D."/>
            <person name="Emerson J.B."/>
            <person name="Thomas B.C."/>
            <person name="Banfield J.F."/>
        </authorList>
    </citation>
    <scope>NUCLEOTIDE SEQUENCE [LARGE SCALE GENOMIC DNA]</scope>
    <source>
        <strain evidence="1">CG1_02_38_46</strain>
    </source>
</reference>
<gene>
    <name evidence="1" type="ORF">AUJ66_08805</name>
</gene>
<evidence type="ECO:0000313" key="1">
    <source>
        <dbReference type="EMBL" id="OIN95612.1"/>
    </source>
</evidence>